<keyword evidence="6" id="KW-0175">Coiled coil</keyword>
<dbReference type="SUPFAM" id="SSF52540">
    <property type="entry name" value="P-loop containing nucleoside triphosphate hydrolases"/>
    <property type="match status" value="1"/>
</dbReference>
<comment type="caution">
    <text evidence="8">The sequence shown here is derived from an EMBL/GenBank/DDBJ whole genome shotgun (WGS) entry which is preliminary data.</text>
</comment>
<dbReference type="Gene3D" id="3.40.50.300">
    <property type="entry name" value="P-loop containing nucleotide triphosphate hydrolases"/>
    <property type="match status" value="1"/>
</dbReference>
<evidence type="ECO:0000256" key="3">
    <source>
        <dbReference type="ARBA" id="ARBA00022801"/>
    </source>
</evidence>
<feature type="domain" description="Dynamin N-terminal" evidence="7">
    <location>
        <begin position="51"/>
        <end position="263"/>
    </location>
</feature>
<dbReference type="PANTHER" id="PTHR10465">
    <property type="entry name" value="TRANSMEMBRANE GTPASE FZO1"/>
    <property type="match status" value="1"/>
</dbReference>
<organism evidence="8">
    <name type="scientific">termite gut metagenome</name>
    <dbReference type="NCBI Taxonomy" id="433724"/>
    <lineage>
        <taxon>unclassified sequences</taxon>
        <taxon>metagenomes</taxon>
        <taxon>organismal metagenomes</taxon>
    </lineage>
</organism>
<accession>A0A5J4RTA2</accession>
<dbReference type="AlphaFoldDB" id="A0A5J4RTA2"/>
<evidence type="ECO:0000256" key="6">
    <source>
        <dbReference type="SAM" id="Coils"/>
    </source>
</evidence>
<dbReference type="GO" id="GO:0003924">
    <property type="term" value="F:GTPase activity"/>
    <property type="evidence" value="ECO:0007669"/>
    <property type="project" value="InterPro"/>
</dbReference>
<keyword evidence="4" id="KW-0342">GTP-binding</keyword>
<name>A0A5J4RTA2_9ZZZZ</name>
<comment type="subcellular location">
    <subcellularLocation>
        <location evidence="1">Membrane</location>
    </subcellularLocation>
</comment>
<dbReference type="PANTHER" id="PTHR10465:SF0">
    <property type="entry name" value="SARCALUMENIN"/>
    <property type="match status" value="1"/>
</dbReference>
<feature type="coiled-coil region" evidence="6">
    <location>
        <begin position="642"/>
        <end position="675"/>
    </location>
</feature>
<evidence type="ECO:0000256" key="4">
    <source>
        <dbReference type="ARBA" id="ARBA00023134"/>
    </source>
</evidence>
<dbReference type="InterPro" id="IPR045063">
    <property type="entry name" value="Dynamin_N"/>
</dbReference>
<proteinExistence type="predicted"/>
<evidence type="ECO:0000313" key="8">
    <source>
        <dbReference type="EMBL" id="KAA6336652.1"/>
    </source>
</evidence>
<sequence length="686" mass="79323">MLPFNYKHYKENAKDIFEEYCKFKGVVYDKLPNIKSLEGKIAQLKNNKFLLAVAGQVKAGKSTFINAFLGEEILPTGPLQCTSSVIEIYKSDDKVLNITYGSERKENFTGEGLGDKIKSLCSINEKYMDIPFVEINKMVLEKKEGNVDIEEIMGSLREKEKWIPLREKIQDYIANVSCDTIPVKVEIGYPLKIEFDDLRIVDTPGVGAIGGLGDLSFDYLEKANAVLFVHSLTSPIELESFSTFIDNTIPERNRESLFLVLTQANVKPNEKERKYKEAVRQFQSRINEEKIVAVDSMLQLIKCDLDNGSKLAEIEQDGTKDDALAHISKMASRGNLSWNEDTARCLLNEISGFEKMINLLEEFAKEAPKLQLHDILKLIRDGYEILNADINDAIQRKQEQKEDPQTFELTIKKIQKGLTDFQLHTKQNSDKIVGKYQGSENEVKNEIERIATKYTKEVDSYITFDQIRKGWADYENELQDYIKEFSSKVKNDFEEILQPESKTLKNQGVTPPSIDIDYIETQAKKNAWIRHESVEYDKNDGFFESVKRGIGKLFGREEWGQTKRTIQKEEYSEEAALKEFKINIRKGIDKVKYHLQGTNEEKDKFKESVFQYKEEKSMFKELVSQYKNSFDEEVEQVILERMSELEIEKNKKKENNELIEEIEKLKLKTIDLDKQQKLVKSILNDL</sequence>
<evidence type="ECO:0000256" key="1">
    <source>
        <dbReference type="ARBA" id="ARBA00004370"/>
    </source>
</evidence>
<evidence type="ECO:0000256" key="5">
    <source>
        <dbReference type="ARBA" id="ARBA00023136"/>
    </source>
</evidence>
<dbReference type="InterPro" id="IPR027094">
    <property type="entry name" value="Mitofusin_fam"/>
</dbReference>
<protein>
    <recommendedName>
        <fullName evidence="7">Dynamin N-terminal domain-containing protein</fullName>
    </recommendedName>
</protein>
<gene>
    <name evidence="8" type="ORF">EZS27_015208</name>
</gene>
<dbReference type="EMBL" id="SNRY01000773">
    <property type="protein sequence ID" value="KAA6336652.1"/>
    <property type="molecule type" value="Genomic_DNA"/>
</dbReference>
<reference evidence="8" key="1">
    <citation type="submission" date="2019-03" db="EMBL/GenBank/DDBJ databases">
        <title>Single cell metagenomics reveals metabolic interactions within the superorganism composed of flagellate Streblomastix strix and complex community of Bacteroidetes bacteria on its surface.</title>
        <authorList>
            <person name="Treitli S.C."/>
            <person name="Kolisko M."/>
            <person name="Husnik F."/>
            <person name="Keeling P."/>
            <person name="Hampl V."/>
        </authorList>
    </citation>
    <scope>NUCLEOTIDE SEQUENCE</scope>
    <source>
        <strain evidence="8">STM</strain>
    </source>
</reference>
<keyword evidence="5" id="KW-0472">Membrane</keyword>
<evidence type="ECO:0000259" key="7">
    <source>
        <dbReference type="Pfam" id="PF00350"/>
    </source>
</evidence>
<dbReference type="GO" id="GO:0016020">
    <property type="term" value="C:membrane"/>
    <property type="evidence" value="ECO:0007669"/>
    <property type="project" value="UniProtKB-SubCell"/>
</dbReference>
<dbReference type="Pfam" id="PF00350">
    <property type="entry name" value="Dynamin_N"/>
    <property type="match status" value="1"/>
</dbReference>
<keyword evidence="2" id="KW-0547">Nucleotide-binding</keyword>
<evidence type="ECO:0000256" key="2">
    <source>
        <dbReference type="ARBA" id="ARBA00022741"/>
    </source>
</evidence>
<dbReference type="GO" id="GO:0005525">
    <property type="term" value="F:GTP binding"/>
    <property type="evidence" value="ECO:0007669"/>
    <property type="project" value="UniProtKB-KW"/>
</dbReference>
<dbReference type="InterPro" id="IPR027417">
    <property type="entry name" value="P-loop_NTPase"/>
</dbReference>
<keyword evidence="3" id="KW-0378">Hydrolase</keyword>